<reference evidence="4" key="1">
    <citation type="submission" date="2020-09" db="EMBL/GenBank/DDBJ databases">
        <title>Brevundimonas sp. LVF2 isolated from a puddle in Goettingen, Germany.</title>
        <authorList>
            <person name="Friedrich I."/>
            <person name="Klassen A."/>
            <person name="Hannes N."/>
            <person name="Schneider D."/>
            <person name="Hertel R."/>
            <person name="Daniel R."/>
        </authorList>
    </citation>
    <scope>NUCLEOTIDE SEQUENCE</scope>
    <source>
        <strain evidence="4">LVF2</strain>
    </source>
</reference>
<dbReference type="InterPro" id="IPR036873">
    <property type="entry name" value="Rhodanese-like_dom_sf"/>
</dbReference>
<dbReference type="PANTHER" id="PTHR30401">
    <property type="entry name" value="TRNA 2-SELENOURIDINE SYNTHASE"/>
    <property type="match status" value="1"/>
</dbReference>
<dbReference type="PROSITE" id="PS00380">
    <property type="entry name" value="RHODANESE_1"/>
    <property type="match status" value="1"/>
</dbReference>
<keyword evidence="5" id="KW-1185">Reference proteome</keyword>
<dbReference type="EMBL" id="CP062222">
    <property type="protein sequence ID" value="QTC90177.1"/>
    <property type="molecule type" value="Genomic_DNA"/>
</dbReference>
<dbReference type="InterPro" id="IPR001763">
    <property type="entry name" value="Rhodanese-like_dom"/>
</dbReference>
<evidence type="ECO:0000259" key="3">
    <source>
        <dbReference type="PROSITE" id="PS50206"/>
    </source>
</evidence>
<dbReference type="NCBIfam" id="NF008750">
    <property type="entry name" value="PRK11784.1-2"/>
    <property type="match status" value="1"/>
</dbReference>
<dbReference type="InterPro" id="IPR058840">
    <property type="entry name" value="AAA_SelU"/>
</dbReference>
<dbReference type="AlphaFoldDB" id="A0A975GUJ3"/>
<dbReference type="SMART" id="SM00450">
    <property type="entry name" value="RHOD"/>
    <property type="match status" value="1"/>
</dbReference>
<organism evidence="4 5">
    <name type="scientific">Brevundimonas goettingensis</name>
    <dbReference type="NCBI Taxonomy" id="2774190"/>
    <lineage>
        <taxon>Bacteria</taxon>
        <taxon>Pseudomonadati</taxon>
        <taxon>Pseudomonadota</taxon>
        <taxon>Alphaproteobacteria</taxon>
        <taxon>Caulobacterales</taxon>
        <taxon>Caulobacteraceae</taxon>
        <taxon>Brevundimonas</taxon>
    </lineage>
</organism>
<keyword evidence="1" id="KW-0711">Selenium</keyword>
<gene>
    <name evidence="4" type="primary">mnmH</name>
    <name evidence="4" type="ORF">IFJ75_12905</name>
</gene>
<dbReference type="KEGG" id="bgoe:IFJ75_12905"/>
<evidence type="ECO:0000313" key="4">
    <source>
        <dbReference type="EMBL" id="QTC90177.1"/>
    </source>
</evidence>
<dbReference type="PANTHER" id="PTHR30401:SF0">
    <property type="entry name" value="TRNA 2-SELENOURIDINE SYNTHASE"/>
    <property type="match status" value="1"/>
</dbReference>
<dbReference type="InterPro" id="IPR001307">
    <property type="entry name" value="Thiosulphate_STrfase_CS"/>
</dbReference>
<feature type="region of interest" description="Disordered" evidence="2">
    <location>
        <begin position="1"/>
        <end position="22"/>
    </location>
</feature>
<name>A0A975GUJ3_9CAUL</name>
<dbReference type="Gene3D" id="3.40.250.10">
    <property type="entry name" value="Rhodanese-like domain"/>
    <property type="match status" value="1"/>
</dbReference>
<feature type="domain" description="Rhodanese" evidence="3">
    <location>
        <begin position="45"/>
        <end position="157"/>
    </location>
</feature>
<dbReference type="PROSITE" id="PS50206">
    <property type="entry name" value="RHODANESE_3"/>
    <property type="match status" value="1"/>
</dbReference>
<dbReference type="SUPFAM" id="SSF52540">
    <property type="entry name" value="P-loop containing nucleoside triphosphate hydrolases"/>
    <property type="match status" value="1"/>
</dbReference>
<dbReference type="NCBIfam" id="NF008752">
    <property type="entry name" value="PRK11784.1-4"/>
    <property type="match status" value="1"/>
</dbReference>
<accession>A0A975GUJ3</accession>
<evidence type="ECO:0000256" key="2">
    <source>
        <dbReference type="SAM" id="MobiDB-lite"/>
    </source>
</evidence>
<dbReference type="Pfam" id="PF00581">
    <property type="entry name" value="Rhodanese"/>
    <property type="match status" value="1"/>
</dbReference>
<proteinExistence type="predicted"/>
<dbReference type="NCBIfam" id="TIGR03167">
    <property type="entry name" value="tRNA_sel_U_synt"/>
    <property type="match status" value="1"/>
</dbReference>
<dbReference type="Pfam" id="PF26341">
    <property type="entry name" value="AAA_SelU"/>
    <property type="match status" value="1"/>
</dbReference>
<evidence type="ECO:0000313" key="5">
    <source>
        <dbReference type="Proteomes" id="UP000663918"/>
    </source>
</evidence>
<dbReference type="GO" id="GO:0002098">
    <property type="term" value="P:tRNA wobble uridine modification"/>
    <property type="evidence" value="ECO:0007669"/>
    <property type="project" value="InterPro"/>
</dbReference>
<dbReference type="InterPro" id="IPR017582">
    <property type="entry name" value="SelU"/>
</dbReference>
<dbReference type="GO" id="GO:0004792">
    <property type="term" value="F:thiosulfate-cyanide sulfurtransferase activity"/>
    <property type="evidence" value="ECO:0007669"/>
    <property type="project" value="InterPro"/>
</dbReference>
<dbReference type="GO" id="GO:0043828">
    <property type="term" value="F:tRNA 2-selenouridine synthase activity"/>
    <property type="evidence" value="ECO:0007669"/>
    <property type="project" value="InterPro"/>
</dbReference>
<dbReference type="InterPro" id="IPR027417">
    <property type="entry name" value="P-loop_NTPase"/>
</dbReference>
<feature type="compositionally biased region" description="Gly residues" evidence="2">
    <location>
        <begin position="10"/>
        <end position="20"/>
    </location>
</feature>
<evidence type="ECO:0000256" key="1">
    <source>
        <dbReference type="ARBA" id="ARBA00023266"/>
    </source>
</evidence>
<sequence length="362" mass="38993">MRAGRRLRSGCGGRPGGGGPRPCAHPLIQRTVDLGPADLAAYSAILDVRSPSEFALDHLPGAINLPVLDDAERAEVGTEYVQGSKFLARRRGAALVARNIARHLEGPLSAFDGSFRPLIYCWRGGQRSGAMATILDQVGWGVTVVYGGYQTWRRQVVRALYETSLRCRLTLIDGPTGAGKTELLARLSADGVQTLDLEFLAGHRGSLFGAFGPQPSQKLFETRLYAALADVDPARPVVVEAESSRIGAVTLPPSLWTAMQAAPSFLLDPPPERRVARILTDYADLAADAGRLDAILSRLARHLSKATVSRWRDLAAAGDLETLVGELIDQHYDPAYRRAVRPTTAAVEADVLTRIRSLSAGL</sequence>
<dbReference type="SUPFAM" id="SSF52821">
    <property type="entry name" value="Rhodanese/Cell cycle control phosphatase"/>
    <property type="match status" value="1"/>
</dbReference>
<dbReference type="Proteomes" id="UP000663918">
    <property type="component" value="Chromosome"/>
</dbReference>
<protein>
    <submittedName>
        <fullName evidence="4">tRNA 2-selenouridine(34) synthase MnmH</fullName>
    </submittedName>
</protein>